<dbReference type="InterPro" id="IPR000873">
    <property type="entry name" value="AMP-dep_synth/lig_dom"/>
</dbReference>
<protein>
    <submittedName>
        <fullName evidence="2">AMP-binding enzyme</fullName>
    </submittedName>
</protein>
<evidence type="ECO:0000313" key="3">
    <source>
        <dbReference type="Proteomes" id="UP000198683"/>
    </source>
</evidence>
<organism evidence="2 3">
    <name type="scientific">Nonomuraea maritima</name>
    <dbReference type="NCBI Taxonomy" id="683260"/>
    <lineage>
        <taxon>Bacteria</taxon>
        <taxon>Bacillati</taxon>
        <taxon>Actinomycetota</taxon>
        <taxon>Actinomycetes</taxon>
        <taxon>Streptosporangiales</taxon>
        <taxon>Streptosporangiaceae</taxon>
        <taxon>Nonomuraea</taxon>
    </lineage>
</organism>
<dbReference type="InterPro" id="IPR042099">
    <property type="entry name" value="ANL_N_sf"/>
</dbReference>
<feature type="domain" description="AMP-dependent synthetase/ligase" evidence="1">
    <location>
        <begin position="11"/>
        <end position="84"/>
    </location>
</feature>
<evidence type="ECO:0000259" key="1">
    <source>
        <dbReference type="Pfam" id="PF00501"/>
    </source>
</evidence>
<dbReference type="RefSeq" id="WP_143021971.1">
    <property type="nucleotide sequence ID" value="NZ_FNFB01000002.1"/>
</dbReference>
<accession>A0A1G8VBA3</accession>
<dbReference type="Pfam" id="PF00501">
    <property type="entry name" value="AMP-binding"/>
    <property type="match status" value="1"/>
</dbReference>
<reference evidence="2 3" key="1">
    <citation type="submission" date="2016-10" db="EMBL/GenBank/DDBJ databases">
        <authorList>
            <person name="de Groot N.N."/>
        </authorList>
    </citation>
    <scope>NUCLEOTIDE SEQUENCE [LARGE SCALE GENOMIC DNA]</scope>
    <source>
        <strain evidence="2 3">CGMCC 4.5681</strain>
    </source>
</reference>
<dbReference type="EMBL" id="FNFB01000002">
    <property type="protein sequence ID" value="SDJ63283.1"/>
    <property type="molecule type" value="Genomic_DNA"/>
</dbReference>
<sequence length="246" mass="25945">MTWTELVMSAAPMQGDQPAVSDVRSGEVLSYAAFARRVTRAAAGLRDRGLRYGDRVLVDVPLGAALPVAVHAVAWAGGVAVLAESGEARLMIAHNRVHPGAKVEHVFSFGPAPGARPFSDLLGGGAVEFGPLAGPALSLDGERLYDNDELATDLRRLAGRLVVGRDDVVINAVSEPFRGLRVIDLAMMAGAHVVVPHEPTLVGCRVLAAERRATMVVAPYDLARRLLGDPVLRVVDERAVVSSLGP</sequence>
<gene>
    <name evidence="2" type="ORF">SAMN05421874_102490</name>
</gene>
<dbReference type="AlphaFoldDB" id="A0A1G8VBA3"/>
<dbReference type="STRING" id="683260.SAMN05421874_102490"/>
<dbReference type="Gene3D" id="3.40.50.12780">
    <property type="entry name" value="N-terminal domain of ligase-like"/>
    <property type="match status" value="1"/>
</dbReference>
<dbReference type="OrthoDB" id="3516453at2"/>
<dbReference type="Proteomes" id="UP000198683">
    <property type="component" value="Unassembled WGS sequence"/>
</dbReference>
<dbReference type="SUPFAM" id="SSF56801">
    <property type="entry name" value="Acetyl-CoA synthetase-like"/>
    <property type="match status" value="1"/>
</dbReference>
<name>A0A1G8VBA3_9ACTN</name>
<proteinExistence type="predicted"/>
<keyword evidence="3" id="KW-1185">Reference proteome</keyword>
<evidence type="ECO:0000313" key="2">
    <source>
        <dbReference type="EMBL" id="SDJ63283.1"/>
    </source>
</evidence>